<dbReference type="InterPro" id="IPR006578">
    <property type="entry name" value="MADF-dom"/>
</dbReference>
<accession>A0A6G0TXY7</accession>
<feature type="domain" description="MADF" evidence="2">
    <location>
        <begin position="7"/>
        <end position="98"/>
    </location>
</feature>
<evidence type="ECO:0000313" key="4">
    <source>
        <dbReference type="Proteomes" id="UP000475862"/>
    </source>
</evidence>
<evidence type="ECO:0000259" key="2">
    <source>
        <dbReference type="PROSITE" id="PS51029"/>
    </source>
</evidence>
<protein>
    <recommendedName>
        <fullName evidence="2">MADF domain-containing protein</fullName>
    </recommendedName>
</protein>
<sequence>MVFDTDKFISCIQNNPSIWEIGSKDYMDRNIKQQSWNTIGEYMFENWSELKERAKQNKESLSFLQHVIKKRRYSNPKSKKQNKCKVQKITQFQRELLKNVSTSEEDVTSDPDKASLFSLLSDYKHFRLMTLQYFRNISLGSNQLQPTPPSYNINQNTTQILPTQTQYSNVYSSEFNPGLGYNQNHNLMLQRPQPLPYTSSYNYTSDQSQQPNTSGEMYGNFDNINK</sequence>
<dbReference type="AlphaFoldDB" id="A0A6G0TXY7"/>
<dbReference type="EMBL" id="VYZN01000013">
    <property type="protein sequence ID" value="KAE9541152.1"/>
    <property type="molecule type" value="Genomic_DNA"/>
</dbReference>
<evidence type="ECO:0000313" key="3">
    <source>
        <dbReference type="EMBL" id="KAE9541152.1"/>
    </source>
</evidence>
<feature type="compositionally biased region" description="Polar residues" evidence="1">
    <location>
        <begin position="196"/>
        <end position="215"/>
    </location>
</feature>
<name>A0A6G0TXY7_APHGL</name>
<dbReference type="OrthoDB" id="6765399at2759"/>
<dbReference type="Proteomes" id="UP000475862">
    <property type="component" value="Unassembled WGS sequence"/>
</dbReference>
<comment type="caution">
    <text evidence="3">The sequence shown here is derived from an EMBL/GenBank/DDBJ whole genome shotgun (WGS) entry which is preliminary data.</text>
</comment>
<feature type="region of interest" description="Disordered" evidence="1">
    <location>
        <begin position="190"/>
        <end position="226"/>
    </location>
</feature>
<proteinExistence type="predicted"/>
<dbReference type="PROSITE" id="PS51029">
    <property type="entry name" value="MADF"/>
    <property type="match status" value="1"/>
</dbReference>
<organism evidence="3 4">
    <name type="scientific">Aphis glycines</name>
    <name type="common">Soybean aphid</name>
    <dbReference type="NCBI Taxonomy" id="307491"/>
    <lineage>
        <taxon>Eukaryota</taxon>
        <taxon>Metazoa</taxon>
        <taxon>Ecdysozoa</taxon>
        <taxon>Arthropoda</taxon>
        <taxon>Hexapoda</taxon>
        <taxon>Insecta</taxon>
        <taxon>Pterygota</taxon>
        <taxon>Neoptera</taxon>
        <taxon>Paraneoptera</taxon>
        <taxon>Hemiptera</taxon>
        <taxon>Sternorrhyncha</taxon>
        <taxon>Aphidomorpha</taxon>
        <taxon>Aphidoidea</taxon>
        <taxon>Aphididae</taxon>
        <taxon>Aphidini</taxon>
        <taxon>Aphis</taxon>
        <taxon>Aphis</taxon>
    </lineage>
</organism>
<reference evidence="3 4" key="1">
    <citation type="submission" date="2019-08" db="EMBL/GenBank/DDBJ databases">
        <title>The genome of the soybean aphid Biotype 1, its phylome, world population structure and adaptation to the North American continent.</title>
        <authorList>
            <person name="Giordano R."/>
            <person name="Donthu R.K."/>
            <person name="Hernandez A.G."/>
            <person name="Wright C.L."/>
            <person name="Zimin A.V."/>
        </authorList>
    </citation>
    <scope>NUCLEOTIDE SEQUENCE [LARGE SCALE GENOMIC DNA]</scope>
    <source>
        <tissue evidence="3">Whole aphids</tissue>
    </source>
</reference>
<evidence type="ECO:0000256" key="1">
    <source>
        <dbReference type="SAM" id="MobiDB-lite"/>
    </source>
</evidence>
<gene>
    <name evidence="3" type="ORF">AGLY_004397</name>
</gene>
<keyword evidence="4" id="KW-1185">Reference proteome</keyword>